<organism evidence="3">
    <name type="scientific">Rodentolepis nana</name>
    <name type="common">Dwarf tapeworm</name>
    <name type="synonym">Hymenolepis nana</name>
    <dbReference type="NCBI Taxonomy" id="102285"/>
    <lineage>
        <taxon>Eukaryota</taxon>
        <taxon>Metazoa</taxon>
        <taxon>Spiralia</taxon>
        <taxon>Lophotrochozoa</taxon>
        <taxon>Platyhelminthes</taxon>
        <taxon>Cestoda</taxon>
        <taxon>Eucestoda</taxon>
        <taxon>Cyclophyllidea</taxon>
        <taxon>Hymenolepididae</taxon>
        <taxon>Rodentolepis</taxon>
    </lineage>
</organism>
<name>A0A0R3T7U9_RODNA</name>
<dbReference type="AlphaFoldDB" id="A0A0R3T7U9"/>
<dbReference type="EMBL" id="UZAE01001740">
    <property type="protein sequence ID" value="VDN98995.1"/>
    <property type="molecule type" value="Genomic_DNA"/>
</dbReference>
<dbReference type="Proteomes" id="UP000278807">
    <property type="component" value="Unassembled WGS sequence"/>
</dbReference>
<evidence type="ECO:0000313" key="3">
    <source>
        <dbReference type="WBParaSite" id="HNAJ_0000313701-mRNA-1"/>
    </source>
</evidence>
<accession>A0A0R3T7U9</accession>
<evidence type="ECO:0000313" key="2">
    <source>
        <dbReference type="Proteomes" id="UP000278807"/>
    </source>
</evidence>
<gene>
    <name evidence="1" type="ORF">HNAJ_LOCUS3136</name>
</gene>
<reference evidence="3" key="1">
    <citation type="submission" date="2017-02" db="UniProtKB">
        <authorList>
            <consortium name="WormBaseParasite"/>
        </authorList>
    </citation>
    <scope>IDENTIFICATION</scope>
</reference>
<sequence>MGIWNLHEEDMRNFYFALRVPKRVKKPWKLVHKTAVAVYNSQSVKQFYMLRPYIFILGSWRHDFILNLHLIIPPPFGPDPLADLPVFFLLQMLTLGGNHQFCGRLQMKLSNVSRRI</sequence>
<dbReference type="WBParaSite" id="HNAJ_0000313701-mRNA-1">
    <property type="protein sequence ID" value="HNAJ_0000313701-mRNA-1"/>
    <property type="gene ID" value="HNAJ_0000313701"/>
</dbReference>
<proteinExistence type="predicted"/>
<evidence type="ECO:0000313" key="1">
    <source>
        <dbReference type="EMBL" id="VDN98995.1"/>
    </source>
</evidence>
<reference evidence="1 2" key="2">
    <citation type="submission" date="2018-11" db="EMBL/GenBank/DDBJ databases">
        <authorList>
            <consortium name="Pathogen Informatics"/>
        </authorList>
    </citation>
    <scope>NUCLEOTIDE SEQUENCE [LARGE SCALE GENOMIC DNA]</scope>
</reference>
<protein>
    <submittedName>
        <fullName evidence="3">Ovule protein</fullName>
    </submittedName>
</protein>
<keyword evidence="2" id="KW-1185">Reference proteome</keyword>